<comment type="similarity">
    <text evidence="1">Belongs to the SURF1 family.</text>
</comment>
<keyword evidence="1" id="KW-0472">Membrane</keyword>
<evidence type="ECO:0000313" key="2">
    <source>
        <dbReference type="EMBL" id="BCT92405.1"/>
    </source>
</evidence>
<comment type="subcellular location">
    <subcellularLocation>
        <location evidence="1">Cell membrane</location>
        <topology evidence="1">Multi-pass membrane protein</topology>
    </subcellularLocation>
</comment>
<dbReference type="CDD" id="cd06662">
    <property type="entry name" value="SURF1"/>
    <property type="match status" value="1"/>
</dbReference>
<dbReference type="EMBL" id="AP024545">
    <property type="protein sequence ID" value="BCT92405.1"/>
    <property type="molecule type" value="Genomic_DNA"/>
</dbReference>
<accession>A0ABN6FRV5</accession>
<dbReference type="RefSeq" id="WP_213437148.1">
    <property type="nucleotide sequence ID" value="NZ_AP024545.1"/>
</dbReference>
<name>A0ABN6FRV5_9GAMM</name>
<comment type="caution">
    <text evidence="1">Lacks conserved residue(s) required for the propagation of feature annotation.</text>
</comment>
<protein>
    <recommendedName>
        <fullName evidence="1">SURF1-like protein</fullName>
    </recommendedName>
</protein>
<keyword evidence="3" id="KW-1185">Reference proteome</keyword>
<keyword evidence="1" id="KW-0812">Transmembrane</keyword>
<dbReference type="PROSITE" id="PS50895">
    <property type="entry name" value="SURF1"/>
    <property type="match status" value="1"/>
</dbReference>
<dbReference type="InterPro" id="IPR002994">
    <property type="entry name" value="Surf1/Shy1"/>
</dbReference>
<keyword evidence="1" id="KW-1003">Cell membrane</keyword>
<feature type="transmembrane region" description="Helical" evidence="1">
    <location>
        <begin position="215"/>
        <end position="233"/>
    </location>
</feature>
<sequence length="241" mass="26502">MTRRGTLVFGWTLALLAMAGFARLGFWQYGRMHEKQAMLERAAQALHDRKPHPLDAADAQPDQGLDVRWVEGDGHVLAPTLLLDNQLREGQAGVRLYCVLQPATGAARLVDFGWLPVAGDRKLPDASCAQGPLHVRGLSAPPPSSGFPIGAAMQQVGPSRWLMMRVDFGAIDTALHARLASHVVRLDPALPIGYVRDLDILPNTLPPERHLGYAVQWWAMAITVFVTALLLTFRKKKKVRA</sequence>
<dbReference type="Proteomes" id="UP000681317">
    <property type="component" value="Chromosome"/>
</dbReference>
<organism evidence="2 3">
    <name type="scientific">Noviluteimonas caseinilytica</name>
    <dbReference type="NCBI Taxonomy" id="2675101"/>
    <lineage>
        <taxon>Bacteria</taxon>
        <taxon>Pseudomonadati</taxon>
        <taxon>Pseudomonadota</taxon>
        <taxon>Gammaproteobacteria</taxon>
        <taxon>Lysobacterales</taxon>
        <taxon>Lysobacteraceae</taxon>
        <taxon>Noviluteimonas</taxon>
    </lineage>
</organism>
<proteinExistence type="inferred from homology"/>
<keyword evidence="1" id="KW-1133">Transmembrane helix</keyword>
<evidence type="ECO:0000313" key="3">
    <source>
        <dbReference type="Proteomes" id="UP000681317"/>
    </source>
</evidence>
<reference evidence="2 3" key="1">
    <citation type="submission" date="2021-03" db="EMBL/GenBank/DDBJ databases">
        <title>Complete Genome Sequences of Two Lysobacter Strains Isolated from Sea Water (Lysobacter caseinilyticus) and Soil (Lysobacter helvus) in South Korea.</title>
        <authorList>
            <person name="Watanabe Y."/>
            <person name="Arakawa K."/>
        </authorList>
    </citation>
    <scope>NUCLEOTIDE SEQUENCE [LARGE SCALE GENOMIC DNA]</scope>
    <source>
        <strain evidence="2 3">KVB24</strain>
    </source>
</reference>
<evidence type="ECO:0000256" key="1">
    <source>
        <dbReference type="RuleBase" id="RU363076"/>
    </source>
</evidence>
<gene>
    <name evidence="2" type="ORF">LYSCAS_14290</name>
</gene>
<dbReference type="Pfam" id="PF02104">
    <property type="entry name" value="SURF1"/>
    <property type="match status" value="1"/>
</dbReference>